<evidence type="ECO:0000256" key="1">
    <source>
        <dbReference type="ARBA" id="ARBA00007637"/>
    </source>
</evidence>
<dbReference type="InterPro" id="IPR001509">
    <property type="entry name" value="Epimerase_deHydtase"/>
</dbReference>
<dbReference type="OrthoDB" id="202470at2759"/>
<reference evidence="4" key="1">
    <citation type="submission" date="2019-06" db="EMBL/GenBank/DDBJ databases">
        <authorList>
            <person name="Broberg M."/>
        </authorList>
    </citation>
    <scope>NUCLEOTIDE SEQUENCE [LARGE SCALE GENOMIC DNA]</scope>
</reference>
<accession>A0A9N9YWC4</accession>
<comment type="similarity">
    <text evidence="1">Belongs to the NAD(P)-dependent epimerase/dehydratase family.</text>
</comment>
<dbReference type="InterPro" id="IPR036291">
    <property type="entry name" value="NAD(P)-bd_dom_sf"/>
</dbReference>
<keyword evidence="4" id="KW-1185">Reference proteome</keyword>
<organism evidence="3 4">
    <name type="scientific">Clonostachys solani</name>
    <dbReference type="NCBI Taxonomy" id="160281"/>
    <lineage>
        <taxon>Eukaryota</taxon>
        <taxon>Fungi</taxon>
        <taxon>Dikarya</taxon>
        <taxon>Ascomycota</taxon>
        <taxon>Pezizomycotina</taxon>
        <taxon>Sordariomycetes</taxon>
        <taxon>Hypocreomycetidae</taxon>
        <taxon>Hypocreales</taxon>
        <taxon>Bionectriaceae</taxon>
        <taxon>Clonostachys</taxon>
    </lineage>
</organism>
<dbReference type="PANTHER" id="PTHR43000">
    <property type="entry name" value="DTDP-D-GLUCOSE 4,6-DEHYDRATASE-RELATED"/>
    <property type="match status" value="1"/>
</dbReference>
<evidence type="ECO:0000313" key="4">
    <source>
        <dbReference type="Proteomes" id="UP000775872"/>
    </source>
</evidence>
<dbReference type="AlphaFoldDB" id="A0A9N9YWC4"/>
<evidence type="ECO:0000259" key="2">
    <source>
        <dbReference type="Pfam" id="PF01370"/>
    </source>
</evidence>
<name>A0A9N9YWC4_9HYPO</name>
<proteinExistence type="inferred from homology"/>
<dbReference type="CDD" id="cd08946">
    <property type="entry name" value="SDR_e"/>
    <property type="match status" value="1"/>
</dbReference>
<reference evidence="3 4" key="2">
    <citation type="submission" date="2021-10" db="EMBL/GenBank/DDBJ databases">
        <authorList>
            <person name="Piombo E."/>
        </authorList>
    </citation>
    <scope>NUCLEOTIDE SEQUENCE [LARGE SCALE GENOMIC DNA]</scope>
</reference>
<dbReference type="SUPFAM" id="SSF51735">
    <property type="entry name" value="NAD(P)-binding Rossmann-fold domains"/>
    <property type="match status" value="1"/>
</dbReference>
<feature type="domain" description="NAD-dependent epimerase/dehydratase" evidence="2">
    <location>
        <begin position="13"/>
        <end position="231"/>
    </location>
</feature>
<protein>
    <recommendedName>
        <fullName evidence="2">NAD-dependent epimerase/dehydratase domain-containing protein</fullName>
    </recommendedName>
</protein>
<dbReference type="Pfam" id="PF01370">
    <property type="entry name" value="Epimerase"/>
    <property type="match status" value="1"/>
</dbReference>
<dbReference type="Gene3D" id="3.40.50.720">
    <property type="entry name" value="NAD(P)-binding Rossmann-like Domain"/>
    <property type="match status" value="1"/>
</dbReference>
<gene>
    <name evidence="3" type="ORF">CSOL1703_00010923</name>
</gene>
<comment type="caution">
    <text evidence="3">The sequence shown here is derived from an EMBL/GenBank/DDBJ whole genome shotgun (WGS) entry which is preliminary data.</text>
</comment>
<dbReference type="Proteomes" id="UP000775872">
    <property type="component" value="Unassembled WGS sequence"/>
</dbReference>
<evidence type="ECO:0000313" key="3">
    <source>
        <dbReference type="EMBL" id="CAH0045178.1"/>
    </source>
</evidence>
<dbReference type="EMBL" id="CABFOC020000011">
    <property type="protein sequence ID" value="CAH0045178.1"/>
    <property type="molecule type" value="Genomic_DNA"/>
</dbReference>
<sequence>MSGPASTPPPHDVLVTGSSGHLGTALMLALPSLGFNPIGIDILPSETTTLVGSISDRAFVSSVVASNPSIQHIVHAATLHKPHVGSHSQQQFIDTNVTGTLVLLEAAATLARTTTFKSFVFISTTSTFGAALSPAPGSPAAWITESVRPEPKNIYGATKCAAEDLCHLAHKQQGLPVVVLRTSRFFPEDDDDDERRASMAGDNLKVLELAYRRVDVADVVEACRCAMERGKERGWGRYIISAPPPFANDEGTLRGLDECPRGVLARLVPGVEEVFAARGWAFLGRVDRVYDSSRMVEEMGWRPRYDFASTVERLRRGEEWRSELSLRVGRKGYHAVTTGVYTKR</sequence>